<protein>
    <submittedName>
        <fullName evidence="1">Uncharacterized protein</fullName>
    </submittedName>
</protein>
<gene>
    <name evidence="1" type="ORF">OU5_4929</name>
</gene>
<dbReference type="AlphaFoldDB" id="A0A024EI36"/>
<organism evidence="1 2">
    <name type="scientific">Pseudomonas mandelii JR-1</name>
    <dbReference type="NCBI Taxonomy" id="1147786"/>
    <lineage>
        <taxon>Bacteria</taxon>
        <taxon>Pseudomonadati</taxon>
        <taxon>Pseudomonadota</taxon>
        <taxon>Gammaproteobacteria</taxon>
        <taxon>Pseudomonadales</taxon>
        <taxon>Pseudomonadaceae</taxon>
        <taxon>Pseudomonas</taxon>
    </lineage>
</organism>
<dbReference type="KEGG" id="pman:OU5_4929"/>
<name>A0A024EI36_9PSED</name>
<dbReference type="Proteomes" id="UP000026913">
    <property type="component" value="Chromosome"/>
</dbReference>
<evidence type="ECO:0000313" key="2">
    <source>
        <dbReference type="Proteomes" id="UP000026913"/>
    </source>
</evidence>
<dbReference type="EMBL" id="CP005960">
    <property type="protein sequence ID" value="AHZ72008.1"/>
    <property type="molecule type" value="Genomic_DNA"/>
</dbReference>
<accession>A0A024EI36</accession>
<sequence>MHCSCPLYLSLSGPLFCHFCKSGASRTLAAMANQANMPMGVIDRVNLAAAAWPDQTASAGCAIQCIEAIFIPGSPMQRNRHDPRHFLADRE</sequence>
<proteinExistence type="predicted"/>
<evidence type="ECO:0000313" key="1">
    <source>
        <dbReference type="EMBL" id="AHZ72008.1"/>
    </source>
</evidence>
<reference evidence="1 2" key="1">
    <citation type="journal article" date="2012" name="J. Bacteriol.">
        <title>Genome sequence of cold-adapted Pseudomonas mandelii strain JR-1.</title>
        <authorList>
            <person name="Jang S.H."/>
            <person name="Kim J."/>
            <person name="Kim J."/>
            <person name="Hong S."/>
            <person name="Lee C."/>
        </authorList>
    </citation>
    <scope>NUCLEOTIDE SEQUENCE [LARGE SCALE GENOMIC DNA]</scope>
    <source>
        <strain evidence="1 2">JR-1</strain>
    </source>
</reference>
<dbReference type="HOGENOM" id="CLU_2424654_0_0_6"/>